<dbReference type="GeneID" id="5019085"/>
<accession>A0C536</accession>
<dbReference type="AlphaFoldDB" id="A0C536"/>
<sequence>MSGQKDYSVPSRFPSSNRKFKLKTLSQFEESQINRNQELEHQLKMVSKQNDKLSSLNQYLQSTLNKRNEVIFEERQLYNKTKSIVSPQKSNSTSKRQSQQFHSRKSSMPYLTQTSRLQYVGEEYFRLNQVLEINISDEEAISYFENDPNIKFVRQLDEETFVQIAEEQNIKKLLQIHDHILKLQNFIKEMFEAILKFKKIIKASYQMNQQGQLNDAISCIVDQTQQLMNCERATCYIVDETKGEIWSRVAQGINSIIRMPIDQGVAGFVAFRKESVNIPNAYADDRFNRESDLINHFKTQSILAAPIIGDNNQCLGVLQCLNKNQGVFTNEDSAYLKYICNFSKAVLNHSLNQNQVESTQNKLRHVIKYFLDIIQIEDPWKIISITEKVLKKIMNCEEARLVLKSNESVYYMKYGIQQETTEFLGIFKKVIDSQCNESTLNNNSNPFFDPTLDIDTQMPAITMPINKNSAFQVLNLKGVNKKQSQQSHSAFVSGLELEMLEYIRSILFIKLK</sequence>
<dbReference type="InterPro" id="IPR029016">
    <property type="entry name" value="GAF-like_dom_sf"/>
</dbReference>
<reference evidence="3 4" key="1">
    <citation type="journal article" date="2006" name="Nature">
        <title>Global trends of whole-genome duplications revealed by the ciliate Paramecium tetraurelia.</title>
        <authorList>
            <consortium name="Genoscope"/>
            <person name="Aury J.-M."/>
            <person name="Jaillon O."/>
            <person name="Duret L."/>
            <person name="Noel B."/>
            <person name="Jubin C."/>
            <person name="Porcel B.M."/>
            <person name="Segurens B."/>
            <person name="Daubin V."/>
            <person name="Anthouard V."/>
            <person name="Aiach N."/>
            <person name="Arnaiz O."/>
            <person name="Billaut A."/>
            <person name="Beisson J."/>
            <person name="Blanc I."/>
            <person name="Bouhouche K."/>
            <person name="Camara F."/>
            <person name="Duharcourt S."/>
            <person name="Guigo R."/>
            <person name="Gogendeau D."/>
            <person name="Katinka M."/>
            <person name="Keller A.-M."/>
            <person name="Kissmehl R."/>
            <person name="Klotz C."/>
            <person name="Koll F."/>
            <person name="Le Moue A."/>
            <person name="Lepere C."/>
            <person name="Malinsky S."/>
            <person name="Nowacki M."/>
            <person name="Nowak J.K."/>
            <person name="Plattner H."/>
            <person name="Poulain J."/>
            <person name="Ruiz F."/>
            <person name="Serrano V."/>
            <person name="Zagulski M."/>
            <person name="Dessen P."/>
            <person name="Betermier M."/>
            <person name="Weissenbach J."/>
            <person name="Scarpelli C."/>
            <person name="Schachter V."/>
            <person name="Sperling L."/>
            <person name="Meyer E."/>
            <person name="Cohen J."/>
            <person name="Wincker P."/>
        </authorList>
    </citation>
    <scope>NUCLEOTIDE SEQUENCE [LARGE SCALE GENOMIC DNA]</scope>
    <source>
        <strain evidence="3 4">Stock d4-2</strain>
    </source>
</reference>
<dbReference type="HOGENOM" id="CLU_462705_0_0_1"/>
<dbReference type="STRING" id="5888.A0C536"/>
<evidence type="ECO:0000256" key="1">
    <source>
        <dbReference type="SAM" id="MobiDB-lite"/>
    </source>
</evidence>
<dbReference type="RefSeq" id="XP_001433300.1">
    <property type="nucleotide sequence ID" value="XM_001433263.1"/>
</dbReference>
<organism evidence="3 4">
    <name type="scientific">Paramecium tetraurelia</name>
    <dbReference type="NCBI Taxonomy" id="5888"/>
    <lineage>
        <taxon>Eukaryota</taxon>
        <taxon>Sar</taxon>
        <taxon>Alveolata</taxon>
        <taxon>Ciliophora</taxon>
        <taxon>Intramacronucleata</taxon>
        <taxon>Oligohymenophorea</taxon>
        <taxon>Peniculida</taxon>
        <taxon>Parameciidae</taxon>
        <taxon>Paramecium</taxon>
    </lineage>
</organism>
<protein>
    <recommendedName>
        <fullName evidence="2">GAF domain-containing protein</fullName>
    </recommendedName>
</protein>
<feature type="region of interest" description="Disordered" evidence="1">
    <location>
        <begin position="82"/>
        <end position="106"/>
    </location>
</feature>
<dbReference type="KEGG" id="ptm:GSPATT00006402001"/>
<dbReference type="eggNOG" id="KOG3689">
    <property type="taxonomic scope" value="Eukaryota"/>
</dbReference>
<dbReference type="OMA" id="MNCERAT"/>
<evidence type="ECO:0000313" key="3">
    <source>
        <dbReference type="EMBL" id="CAK65903.1"/>
    </source>
</evidence>
<dbReference type="SUPFAM" id="SSF55781">
    <property type="entry name" value="GAF domain-like"/>
    <property type="match status" value="1"/>
</dbReference>
<dbReference type="InterPro" id="IPR003018">
    <property type="entry name" value="GAF"/>
</dbReference>
<name>A0C536_PARTE</name>
<gene>
    <name evidence="3" type="ORF">GSPATT00006402001</name>
</gene>
<feature type="domain" description="GAF" evidence="2">
    <location>
        <begin position="212"/>
        <end position="357"/>
    </location>
</feature>
<dbReference type="InParanoid" id="A0C536"/>
<keyword evidence="4" id="KW-1185">Reference proteome</keyword>
<dbReference type="SMART" id="SM00065">
    <property type="entry name" value="GAF"/>
    <property type="match status" value="1"/>
</dbReference>
<dbReference type="Pfam" id="PF01590">
    <property type="entry name" value="GAF"/>
    <property type="match status" value="1"/>
</dbReference>
<dbReference type="Proteomes" id="UP000000600">
    <property type="component" value="Unassembled WGS sequence"/>
</dbReference>
<dbReference type="Gene3D" id="3.30.450.40">
    <property type="match status" value="1"/>
</dbReference>
<dbReference type="OrthoDB" id="74705at2759"/>
<feature type="compositionally biased region" description="Polar residues" evidence="1">
    <location>
        <begin position="82"/>
        <end position="101"/>
    </location>
</feature>
<proteinExistence type="predicted"/>
<dbReference type="EMBL" id="CT868041">
    <property type="protein sequence ID" value="CAK65903.1"/>
    <property type="molecule type" value="Genomic_DNA"/>
</dbReference>
<evidence type="ECO:0000259" key="2">
    <source>
        <dbReference type="SMART" id="SM00065"/>
    </source>
</evidence>
<evidence type="ECO:0000313" key="4">
    <source>
        <dbReference type="Proteomes" id="UP000000600"/>
    </source>
</evidence>